<sequence length="59" mass="6331">MAYGILGIRVRSSHILSRSRRAILSAPQIAFGFGHYTPLALNGLWSSTLIVAKSAASVF</sequence>
<dbReference type="AlphaFoldDB" id="A0A1V2I136"/>
<evidence type="ECO:0000313" key="1">
    <source>
        <dbReference type="EMBL" id="ONH23371.1"/>
    </source>
</evidence>
<proteinExistence type="predicted"/>
<dbReference type="Proteomes" id="UP000188929">
    <property type="component" value="Unassembled WGS sequence"/>
</dbReference>
<dbReference type="EMBL" id="MOMC01000087">
    <property type="protein sequence ID" value="ONH23371.1"/>
    <property type="molecule type" value="Genomic_DNA"/>
</dbReference>
<keyword evidence="2" id="KW-1185">Reference proteome</keyword>
<gene>
    <name evidence="1" type="ORF">BL253_33205</name>
</gene>
<comment type="caution">
    <text evidence="1">The sequence shown here is derived from an EMBL/GenBank/DDBJ whole genome shotgun (WGS) entry which is preliminary data.</text>
</comment>
<organism evidence="1 2">
    <name type="scientific">Pseudofrankia asymbiotica</name>
    <dbReference type="NCBI Taxonomy" id="1834516"/>
    <lineage>
        <taxon>Bacteria</taxon>
        <taxon>Bacillati</taxon>
        <taxon>Actinomycetota</taxon>
        <taxon>Actinomycetes</taxon>
        <taxon>Frankiales</taxon>
        <taxon>Frankiaceae</taxon>
        <taxon>Pseudofrankia</taxon>
    </lineage>
</organism>
<protein>
    <submittedName>
        <fullName evidence="1">Uncharacterized protein</fullName>
    </submittedName>
</protein>
<name>A0A1V2I136_9ACTN</name>
<reference evidence="2" key="1">
    <citation type="submission" date="2016-10" db="EMBL/GenBank/DDBJ databases">
        <title>Frankia sp. NRRL B-16386 Genome sequencing.</title>
        <authorList>
            <person name="Ghodhbane-Gtari F."/>
            <person name="Swanson E."/>
            <person name="Gueddou A."/>
            <person name="Hezbri K."/>
            <person name="Ktari K."/>
            <person name="Nouioui I."/>
            <person name="Morris K."/>
            <person name="Simpson S."/>
            <person name="Abebe-Akele F."/>
            <person name="Thomas K."/>
            <person name="Gtari M."/>
            <person name="Tisa L.S."/>
        </authorList>
    </citation>
    <scope>NUCLEOTIDE SEQUENCE [LARGE SCALE GENOMIC DNA]</scope>
    <source>
        <strain evidence="2">NRRL B-16386</strain>
    </source>
</reference>
<evidence type="ECO:0000313" key="2">
    <source>
        <dbReference type="Proteomes" id="UP000188929"/>
    </source>
</evidence>
<accession>A0A1V2I136</accession>